<evidence type="ECO:0000313" key="1">
    <source>
        <dbReference type="EMBL" id="UWZ81079.1"/>
    </source>
</evidence>
<evidence type="ECO:0000313" key="2">
    <source>
        <dbReference type="Proteomes" id="UP001060414"/>
    </source>
</evidence>
<sequence length="577" mass="65491">MRDYYEAELRLLRESAREFARLHPEQAAYLNIDELRDRDPYVERLLEGMAYLNAHVRQRLDDDVPELCEALLNQLWPHFLRPFPAATIVEFTPRPGQLQHAQTLSRDTLLLSPPVGPDKVICRFRTTSEVVLQPLHLNSIATRDTGQGTTRLTLGFQLDAGLEAEVLRPESIKFYLHADPALALKLYHLLVAEVAETVLRFPELPDQGEQRLGGQECLAPCHLGAEDLLVPGVGRSFLGYHLLHEYFCFREKYLFVELRGLDRVRWPRGCRGFSVELTLKGQLSPAERLGCEHLRLHCAPAVNLFETVAEPIRLTHRQSEYRLLADAASPEGVEVYSLDEVVGVDSLSGARRTFHPLHRFLHKNSAGRFFQLARRQQGGESPAHFLAVGGVDDFGSETLSCTITACNGDLPRRYLQERGLSLATSDMPSYVRFVNLLRPSARLQPPARQDFRLTLLSHLSLSLGSLDSPDSLRHLLRLYDWSGRGQNQRRIAGIRDLHLEARNRIRKGGLLRGVEARIGVREDHFVNQGDLYLFGELLHVFFSRFASLNQFVETALILQPSARELRWQPLFGDSSQL</sequence>
<gene>
    <name evidence="1" type="primary">tssF</name>
    <name evidence="1" type="ORF">L9S41_06705</name>
</gene>
<name>A0ABY5ZTT5_9BACT</name>
<dbReference type="PANTHER" id="PTHR35370:SF1">
    <property type="entry name" value="TYPE VI SECRETION SYSTEM COMPONENT TSSF1"/>
    <property type="match status" value="1"/>
</dbReference>
<dbReference type="PANTHER" id="PTHR35370">
    <property type="entry name" value="CYTOPLASMIC PROTEIN-RELATED-RELATED"/>
    <property type="match status" value="1"/>
</dbReference>
<dbReference type="Proteomes" id="UP001060414">
    <property type="component" value="Chromosome"/>
</dbReference>
<dbReference type="NCBIfam" id="TIGR03359">
    <property type="entry name" value="VI_chp_6"/>
    <property type="match status" value="1"/>
</dbReference>
<protein>
    <submittedName>
        <fullName evidence="1">Type VI secretion system baseplate subunit TssF</fullName>
    </submittedName>
</protein>
<keyword evidence="2" id="KW-1185">Reference proteome</keyword>
<dbReference type="RefSeq" id="WP_260749450.1">
    <property type="nucleotide sequence ID" value="NZ_CP092109.1"/>
</dbReference>
<reference evidence="1" key="1">
    <citation type="journal article" date="2022" name="Environ. Microbiol.">
        <title>Geoalkalibacter halelectricus SAP #1 sp. nov. possessing extracellular electron transfer and mineral#reducing capabilities from a haloalkaline environment.</title>
        <authorList>
            <person name="Yadav S."/>
            <person name="Singh R."/>
            <person name="Sundharam S.S."/>
            <person name="Chaudhary S."/>
            <person name="Krishnamurthi S."/>
            <person name="Patil S.A."/>
        </authorList>
    </citation>
    <scope>NUCLEOTIDE SEQUENCE</scope>
    <source>
        <strain evidence="1">SAP-1</strain>
    </source>
</reference>
<dbReference type="PIRSF" id="PIRSF028304">
    <property type="entry name" value="UCP028304"/>
    <property type="match status" value="1"/>
</dbReference>
<dbReference type="EMBL" id="CP092109">
    <property type="protein sequence ID" value="UWZ81079.1"/>
    <property type="molecule type" value="Genomic_DNA"/>
</dbReference>
<dbReference type="Pfam" id="PF05947">
    <property type="entry name" value="T6SS_TssF"/>
    <property type="match status" value="1"/>
</dbReference>
<proteinExistence type="predicted"/>
<dbReference type="InterPro" id="IPR010272">
    <property type="entry name" value="T6SS_TssF"/>
</dbReference>
<organism evidence="1 2">
    <name type="scientific">Geoalkalibacter halelectricus</name>
    <dbReference type="NCBI Taxonomy" id="2847045"/>
    <lineage>
        <taxon>Bacteria</taxon>
        <taxon>Pseudomonadati</taxon>
        <taxon>Thermodesulfobacteriota</taxon>
        <taxon>Desulfuromonadia</taxon>
        <taxon>Desulfuromonadales</taxon>
        <taxon>Geoalkalibacteraceae</taxon>
        <taxon>Geoalkalibacter</taxon>
    </lineage>
</organism>
<accession>A0ABY5ZTT5</accession>